<comment type="caution">
    <text evidence="7">The sequence shown here is derived from an EMBL/GenBank/DDBJ whole genome shotgun (WGS) entry which is preliminary data.</text>
</comment>
<dbReference type="PANTHER" id="PTHR34983:SF1">
    <property type="entry name" value="ARABINOGALACTAN ENDO-BETA-1,4-GALACTANASE A"/>
    <property type="match status" value="1"/>
</dbReference>
<gene>
    <name evidence="7" type="ORF">DHEL01_v211775</name>
</gene>
<dbReference type="InParanoid" id="A0A2P5HHV2"/>
<dbReference type="SUPFAM" id="SSF51445">
    <property type="entry name" value="(Trans)glycosidases"/>
    <property type="match status" value="1"/>
</dbReference>
<dbReference type="OrthoDB" id="110914at2759"/>
<proteinExistence type="inferred from homology"/>
<dbReference type="EMBL" id="MAVT02001970">
    <property type="protein sequence ID" value="POS69830.1"/>
    <property type="molecule type" value="Genomic_DNA"/>
</dbReference>
<dbReference type="Pfam" id="PF07745">
    <property type="entry name" value="Glyco_hydro_53"/>
    <property type="match status" value="1"/>
</dbReference>
<comment type="catalytic activity">
    <reaction evidence="1 6">
        <text>The enzyme specifically hydrolyzes (1-&gt;4)-beta-D-galactosidic linkages in type I arabinogalactans.</text>
        <dbReference type="EC" id="3.2.1.89"/>
    </reaction>
</comment>
<accession>A0A2P5HHV2</accession>
<dbReference type="GO" id="GO:0045490">
    <property type="term" value="P:pectin catabolic process"/>
    <property type="evidence" value="ECO:0007669"/>
    <property type="project" value="TreeGrafter"/>
</dbReference>
<organism evidence="7 8">
    <name type="scientific">Diaporthe helianthi</name>
    <dbReference type="NCBI Taxonomy" id="158607"/>
    <lineage>
        <taxon>Eukaryota</taxon>
        <taxon>Fungi</taxon>
        <taxon>Dikarya</taxon>
        <taxon>Ascomycota</taxon>
        <taxon>Pezizomycotina</taxon>
        <taxon>Sordariomycetes</taxon>
        <taxon>Sordariomycetidae</taxon>
        <taxon>Diaporthales</taxon>
        <taxon>Diaporthaceae</taxon>
        <taxon>Diaporthe</taxon>
    </lineage>
</organism>
<evidence type="ECO:0000256" key="6">
    <source>
        <dbReference type="RuleBase" id="RU361192"/>
    </source>
</evidence>
<evidence type="ECO:0000256" key="1">
    <source>
        <dbReference type="ARBA" id="ARBA00001695"/>
    </source>
</evidence>
<dbReference type="GO" id="GO:0015926">
    <property type="term" value="F:glucosidase activity"/>
    <property type="evidence" value="ECO:0007669"/>
    <property type="project" value="InterPro"/>
</dbReference>
<evidence type="ECO:0000256" key="5">
    <source>
        <dbReference type="ARBA" id="ARBA00023295"/>
    </source>
</evidence>
<dbReference type="InterPro" id="IPR011683">
    <property type="entry name" value="Glyco_hydro_53"/>
</dbReference>
<comment type="similarity">
    <text evidence="2 6">Belongs to the glycosyl hydrolase 53 family.</text>
</comment>
<keyword evidence="4 6" id="KW-0378">Hydrolase</keyword>
<dbReference type="STRING" id="158607.A0A2P5HHV2"/>
<dbReference type="Proteomes" id="UP000094444">
    <property type="component" value="Unassembled WGS sequence"/>
</dbReference>
<dbReference type="PANTHER" id="PTHR34983">
    <property type="entry name" value="ARABINOGALACTAN ENDO-BETA-1,4-GALACTANASE A"/>
    <property type="match status" value="1"/>
</dbReference>
<evidence type="ECO:0000256" key="2">
    <source>
        <dbReference type="ARBA" id="ARBA00010687"/>
    </source>
</evidence>
<dbReference type="EC" id="3.2.1.89" evidence="3 6"/>
<protein>
    <recommendedName>
        <fullName evidence="3 6">Arabinogalactan endo-beta-1,4-galactanase</fullName>
        <ecNumber evidence="3 6">3.2.1.89</ecNumber>
    </recommendedName>
</protein>
<sequence length="73" mass="7932">MLEAQGKKYKTTGGVTTPLEKILSSSGVNSVRQRFWVNPNDGNYNLDYNLKLSKRAKAAGQSLYLGSGITHAS</sequence>
<dbReference type="AlphaFoldDB" id="A0A2P5HHV2"/>
<evidence type="ECO:0000256" key="3">
    <source>
        <dbReference type="ARBA" id="ARBA00012556"/>
    </source>
</evidence>
<dbReference type="Gene3D" id="3.20.20.80">
    <property type="entry name" value="Glycosidases"/>
    <property type="match status" value="1"/>
</dbReference>
<evidence type="ECO:0000313" key="7">
    <source>
        <dbReference type="EMBL" id="POS69830.1"/>
    </source>
</evidence>
<keyword evidence="8" id="KW-1185">Reference proteome</keyword>
<name>A0A2P5HHV2_DIAHE</name>
<keyword evidence="5 6" id="KW-0326">Glycosidase</keyword>
<dbReference type="GO" id="GO:0031218">
    <property type="term" value="F:arabinogalactan endo-1,4-beta-galactosidase activity"/>
    <property type="evidence" value="ECO:0007669"/>
    <property type="project" value="UniProtKB-EC"/>
</dbReference>
<reference evidence="7" key="1">
    <citation type="submission" date="2017-09" db="EMBL/GenBank/DDBJ databases">
        <title>Polyketide synthases of a Diaporthe helianthi virulent isolate.</title>
        <authorList>
            <person name="Baroncelli R."/>
        </authorList>
    </citation>
    <scope>NUCLEOTIDE SEQUENCE [LARGE SCALE GENOMIC DNA]</scope>
    <source>
        <strain evidence="7">7/96</strain>
    </source>
</reference>
<dbReference type="InterPro" id="IPR017853">
    <property type="entry name" value="GH"/>
</dbReference>
<evidence type="ECO:0000256" key="4">
    <source>
        <dbReference type="ARBA" id="ARBA00022801"/>
    </source>
</evidence>
<evidence type="ECO:0000313" key="8">
    <source>
        <dbReference type="Proteomes" id="UP000094444"/>
    </source>
</evidence>